<protein>
    <recommendedName>
        <fullName evidence="3">RING-type E3 ubiquitin transferase</fullName>
        <ecNumber evidence="3">2.3.2.27</ecNumber>
    </recommendedName>
</protein>
<dbReference type="SMART" id="SM00184">
    <property type="entry name" value="RING"/>
    <property type="match status" value="1"/>
</dbReference>
<accession>A0AA36B7Z8</accession>
<comment type="pathway">
    <text evidence="2">Protein modification; protein ubiquitination.</text>
</comment>
<feature type="region of interest" description="Disordered" evidence="10">
    <location>
        <begin position="82"/>
        <end position="113"/>
    </location>
</feature>
<evidence type="ECO:0000259" key="11">
    <source>
        <dbReference type="PROSITE" id="PS50089"/>
    </source>
</evidence>
<reference evidence="12" key="1">
    <citation type="submission" date="2023-08" db="EMBL/GenBank/DDBJ databases">
        <authorList>
            <person name="Alioto T."/>
            <person name="Alioto T."/>
            <person name="Gomez Garrido J."/>
        </authorList>
    </citation>
    <scope>NUCLEOTIDE SEQUENCE</scope>
</reference>
<dbReference type="SUPFAM" id="SSF57850">
    <property type="entry name" value="RING/U-box"/>
    <property type="match status" value="1"/>
</dbReference>
<keyword evidence="13" id="KW-1185">Reference proteome</keyword>
<evidence type="ECO:0000256" key="9">
    <source>
        <dbReference type="PROSITE-ProRule" id="PRU00175"/>
    </source>
</evidence>
<dbReference type="InterPro" id="IPR013083">
    <property type="entry name" value="Znf_RING/FYVE/PHD"/>
</dbReference>
<dbReference type="Gene3D" id="3.30.40.10">
    <property type="entry name" value="Zinc/RING finger domain, C3HC4 (zinc finger)"/>
    <property type="match status" value="1"/>
</dbReference>
<keyword evidence="6 9" id="KW-0863">Zinc-finger</keyword>
<dbReference type="EMBL" id="OX597823">
    <property type="protein sequence ID" value="CAI9729279.1"/>
    <property type="molecule type" value="Genomic_DNA"/>
</dbReference>
<evidence type="ECO:0000256" key="4">
    <source>
        <dbReference type="ARBA" id="ARBA00022679"/>
    </source>
</evidence>
<dbReference type="AlphaFoldDB" id="A0AA36B7Z8"/>
<dbReference type="GO" id="GO:0005634">
    <property type="term" value="C:nucleus"/>
    <property type="evidence" value="ECO:0007669"/>
    <property type="project" value="TreeGrafter"/>
</dbReference>
<sequence>MGIVLQHPKEAYEVAELAVQAQHKHRSEISPNLPDFTCPRCENGFVEEITEDFSNTPRTTPSQQDQDSVSYVLDFWENVRNHALRPRETQQQDRDDDGSERRSNGRRRHTQRDRPQFYDIERLLLQFISPLQQEMPNAGMLNIFPLHANPGDYAWGAGGLDSVISQLMNQIDGAGIPPAEKDKIDALALTEIKKEQVDKNLQCPICLNEFELSEQVKELGCNHQYHINCIDQWLLRHGNCPVCRKDLNGRDTTAKHYSSSTSMDLS</sequence>
<feature type="compositionally biased region" description="Basic and acidic residues" evidence="10">
    <location>
        <begin position="82"/>
        <end position="103"/>
    </location>
</feature>
<dbReference type="FunFam" id="3.30.40.10:FF:000069">
    <property type="entry name" value="E3 ubiquitin-protein ligase RNF115"/>
    <property type="match status" value="1"/>
</dbReference>
<evidence type="ECO:0000256" key="5">
    <source>
        <dbReference type="ARBA" id="ARBA00022723"/>
    </source>
</evidence>
<dbReference type="InterPro" id="IPR001841">
    <property type="entry name" value="Znf_RING"/>
</dbReference>
<comment type="catalytic activity">
    <reaction evidence="1">
        <text>S-ubiquitinyl-[E2 ubiquitin-conjugating enzyme]-L-cysteine + [acceptor protein]-L-lysine = [E2 ubiquitin-conjugating enzyme]-L-cysteine + N(6)-ubiquitinyl-[acceptor protein]-L-lysine.</text>
        <dbReference type="EC" id="2.3.2.27"/>
    </reaction>
</comment>
<keyword evidence="8" id="KW-0862">Zinc</keyword>
<dbReference type="PANTHER" id="PTHR45931">
    <property type="entry name" value="SI:CH211-59O9.10"/>
    <property type="match status" value="1"/>
</dbReference>
<evidence type="ECO:0000313" key="13">
    <source>
        <dbReference type="Proteomes" id="UP001162480"/>
    </source>
</evidence>
<dbReference type="PANTHER" id="PTHR45931:SF16">
    <property type="entry name" value="RING_U-BOX SUPERFAMILY PROTEIN"/>
    <property type="match status" value="1"/>
</dbReference>
<evidence type="ECO:0000256" key="6">
    <source>
        <dbReference type="ARBA" id="ARBA00022771"/>
    </source>
</evidence>
<evidence type="ECO:0000256" key="2">
    <source>
        <dbReference type="ARBA" id="ARBA00004906"/>
    </source>
</evidence>
<gene>
    <name evidence="12" type="ORF">OCTVUL_1B018255</name>
</gene>
<dbReference type="GO" id="GO:0008270">
    <property type="term" value="F:zinc ion binding"/>
    <property type="evidence" value="ECO:0007669"/>
    <property type="project" value="UniProtKB-KW"/>
</dbReference>
<proteinExistence type="predicted"/>
<dbReference type="Proteomes" id="UP001162480">
    <property type="component" value="Chromosome 10"/>
</dbReference>
<organism evidence="12 13">
    <name type="scientific">Octopus vulgaris</name>
    <name type="common">Common octopus</name>
    <dbReference type="NCBI Taxonomy" id="6645"/>
    <lineage>
        <taxon>Eukaryota</taxon>
        <taxon>Metazoa</taxon>
        <taxon>Spiralia</taxon>
        <taxon>Lophotrochozoa</taxon>
        <taxon>Mollusca</taxon>
        <taxon>Cephalopoda</taxon>
        <taxon>Coleoidea</taxon>
        <taxon>Octopodiformes</taxon>
        <taxon>Octopoda</taxon>
        <taxon>Incirrata</taxon>
        <taxon>Octopodidae</taxon>
        <taxon>Octopus</taxon>
    </lineage>
</organism>
<keyword evidence="5" id="KW-0479">Metal-binding</keyword>
<dbReference type="Pfam" id="PF13639">
    <property type="entry name" value="zf-RING_2"/>
    <property type="match status" value="1"/>
</dbReference>
<dbReference type="EC" id="2.3.2.27" evidence="3"/>
<name>A0AA36B7Z8_OCTVU</name>
<evidence type="ECO:0000256" key="8">
    <source>
        <dbReference type="ARBA" id="ARBA00022833"/>
    </source>
</evidence>
<evidence type="ECO:0000256" key="10">
    <source>
        <dbReference type="SAM" id="MobiDB-lite"/>
    </source>
</evidence>
<evidence type="ECO:0000256" key="7">
    <source>
        <dbReference type="ARBA" id="ARBA00022786"/>
    </source>
</evidence>
<dbReference type="CDD" id="cd16454">
    <property type="entry name" value="RING-H2_PA-TM-RING"/>
    <property type="match status" value="1"/>
</dbReference>
<dbReference type="InterPro" id="IPR051834">
    <property type="entry name" value="RING_finger_E3_ligase"/>
</dbReference>
<dbReference type="GO" id="GO:0006511">
    <property type="term" value="P:ubiquitin-dependent protein catabolic process"/>
    <property type="evidence" value="ECO:0007669"/>
    <property type="project" value="TreeGrafter"/>
</dbReference>
<dbReference type="GO" id="GO:0061630">
    <property type="term" value="F:ubiquitin protein ligase activity"/>
    <property type="evidence" value="ECO:0007669"/>
    <property type="project" value="UniProtKB-EC"/>
</dbReference>
<dbReference type="PROSITE" id="PS50089">
    <property type="entry name" value="ZF_RING_2"/>
    <property type="match status" value="1"/>
</dbReference>
<evidence type="ECO:0000256" key="3">
    <source>
        <dbReference type="ARBA" id="ARBA00012483"/>
    </source>
</evidence>
<keyword evidence="4" id="KW-0808">Transferase</keyword>
<evidence type="ECO:0000313" key="12">
    <source>
        <dbReference type="EMBL" id="CAI9729279.1"/>
    </source>
</evidence>
<dbReference type="GO" id="GO:0000209">
    <property type="term" value="P:protein polyubiquitination"/>
    <property type="evidence" value="ECO:0007669"/>
    <property type="project" value="UniProtKB-ARBA"/>
</dbReference>
<feature type="domain" description="RING-type" evidence="11">
    <location>
        <begin position="203"/>
        <end position="244"/>
    </location>
</feature>
<keyword evidence="7" id="KW-0833">Ubl conjugation pathway</keyword>
<evidence type="ECO:0000256" key="1">
    <source>
        <dbReference type="ARBA" id="ARBA00000900"/>
    </source>
</evidence>